<feature type="region of interest" description="Disordered" evidence="1">
    <location>
        <begin position="138"/>
        <end position="195"/>
    </location>
</feature>
<evidence type="ECO:0000256" key="1">
    <source>
        <dbReference type="SAM" id="MobiDB-lite"/>
    </source>
</evidence>
<feature type="compositionally biased region" description="Basic and acidic residues" evidence="1">
    <location>
        <begin position="77"/>
        <end position="91"/>
    </location>
</feature>
<evidence type="ECO:0000259" key="2">
    <source>
        <dbReference type="PROSITE" id="PS00036"/>
    </source>
</evidence>
<feature type="region of interest" description="Disordered" evidence="1">
    <location>
        <begin position="1"/>
        <end position="38"/>
    </location>
</feature>
<dbReference type="GO" id="GO:0003700">
    <property type="term" value="F:DNA-binding transcription factor activity"/>
    <property type="evidence" value="ECO:0007669"/>
    <property type="project" value="InterPro"/>
</dbReference>
<evidence type="ECO:0000313" key="4">
    <source>
        <dbReference type="Proteomes" id="UP000236621"/>
    </source>
</evidence>
<dbReference type="OrthoDB" id="4928215at2759"/>
<feature type="compositionally biased region" description="Basic residues" evidence="1">
    <location>
        <begin position="172"/>
        <end position="181"/>
    </location>
</feature>
<name>A0A2K3QAR8_9HYPO</name>
<feature type="region of interest" description="Disordered" evidence="1">
    <location>
        <begin position="70"/>
        <end position="93"/>
    </location>
</feature>
<dbReference type="Proteomes" id="UP000236621">
    <property type="component" value="Unassembled WGS sequence"/>
</dbReference>
<comment type="caution">
    <text evidence="3">The sequence shown here is derived from an EMBL/GenBank/DDBJ whole genome shotgun (WGS) entry which is preliminary data.</text>
</comment>
<dbReference type="SUPFAM" id="SSF57959">
    <property type="entry name" value="Leucine zipper domain"/>
    <property type="match status" value="1"/>
</dbReference>
<dbReference type="Gene3D" id="1.20.5.170">
    <property type="match status" value="1"/>
</dbReference>
<dbReference type="PROSITE" id="PS00036">
    <property type="entry name" value="BZIP_BASIC"/>
    <property type="match status" value="1"/>
</dbReference>
<dbReference type="CDD" id="cd12193">
    <property type="entry name" value="bZIP_GCN4"/>
    <property type="match status" value="1"/>
</dbReference>
<reference evidence="3 4" key="1">
    <citation type="submission" date="2017-08" db="EMBL/GenBank/DDBJ databases">
        <title>Harnessing the power of phylogenomics to disentangle the directionality and signatures of interkingdom host jumping in the parasitic fungal genus Tolypocladium.</title>
        <authorList>
            <person name="Quandt C.A."/>
            <person name="Patterson W."/>
            <person name="Spatafora J.W."/>
        </authorList>
    </citation>
    <scope>NUCLEOTIDE SEQUENCE [LARGE SCALE GENOMIC DNA]</scope>
    <source>
        <strain evidence="3 4">CBS 113982</strain>
    </source>
</reference>
<dbReference type="InterPro" id="IPR004827">
    <property type="entry name" value="bZIP"/>
</dbReference>
<dbReference type="SMART" id="SM00338">
    <property type="entry name" value="BRLZ"/>
    <property type="match status" value="1"/>
</dbReference>
<feature type="compositionally biased region" description="Low complexity" evidence="1">
    <location>
        <begin position="146"/>
        <end position="157"/>
    </location>
</feature>
<proteinExistence type="predicted"/>
<protein>
    <submittedName>
        <fullName evidence="3">Purine-cytosine permease FCY22</fullName>
    </submittedName>
</protein>
<dbReference type="InterPro" id="IPR046347">
    <property type="entry name" value="bZIP_sf"/>
</dbReference>
<keyword evidence="4" id="KW-1185">Reference proteome</keyword>
<feature type="domain" description="BZIP" evidence="2">
    <location>
        <begin position="199"/>
        <end position="213"/>
    </location>
</feature>
<gene>
    <name evidence="3" type="ORF">TCAP_05484</name>
</gene>
<sequence length="256" mass="28324">MAAVQSALGFFRPQQRKPGPQDNNNNDDDSAHSPGQQLLQQPLVLDPAQVPLALDDADMTLLGLFATVSPGNGTEPNDDHRHNCEHHDMSSQDRPGFLGSSLHHGISHHNLLYHDRQQDHIAPQDALNATQDMTTAHDTNHYPYFPTTAESSSTLTTTPPPSTILNPPQPHHGPHGSKRKQPAASPGPDPDGHDEVAIKRQRNTMAARKYRQKRLDRIAHLKCALTGVTGERDELRLQLARREAEVDALREMLARK</sequence>
<organism evidence="3 4">
    <name type="scientific">Tolypocladium capitatum</name>
    <dbReference type="NCBI Taxonomy" id="45235"/>
    <lineage>
        <taxon>Eukaryota</taxon>
        <taxon>Fungi</taxon>
        <taxon>Dikarya</taxon>
        <taxon>Ascomycota</taxon>
        <taxon>Pezizomycotina</taxon>
        <taxon>Sordariomycetes</taxon>
        <taxon>Hypocreomycetidae</taxon>
        <taxon>Hypocreales</taxon>
        <taxon>Ophiocordycipitaceae</taxon>
        <taxon>Tolypocladium</taxon>
    </lineage>
</organism>
<dbReference type="AlphaFoldDB" id="A0A2K3QAR8"/>
<evidence type="ECO:0000313" key="3">
    <source>
        <dbReference type="EMBL" id="PNY24593.1"/>
    </source>
</evidence>
<feature type="compositionally biased region" description="Pro residues" evidence="1">
    <location>
        <begin position="158"/>
        <end position="171"/>
    </location>
</feature>
<dbReference type="EMBL" id="NRSZ01000867">
    <property type="protein sequence ID" value="PNY24593.1"/>
    <property type="molecule type" value="Genomic_DNA"/>
</dbReference>
<accession>A0A2K3QAR8</accession>